<evidence type="ECO:0008006" key="3">
    <source>
        <dbReference type="Google" id="ProtNLM"/>
    </source>
</evidence>
<name>A0ABZ0Z218_9CAUD</name>
<evidence type="ECO:0000313" key="2">
    <source>
        <dbReference type="Proteomes" id="UP001348805"/>
    </source>
</evidence>
<evidence type="ECO:0000313" key="1">
    <source>
        <dbReference type="EMBL" id="WQJ51203.1"/>
    </source>
</evidence>
<sequence>MKFNRLFEALSTTEQKVVKFNFENIASFDDIPYRGSIIKLIANGTTGYPVYYLYLVDETQKQSYVLRIIKQGRKCKLASFGNPKLIWTFVGETEAKMPKRDNATIKAFTNLFRRNTADANNVINWVNTKIGGTITLKDFGITDKSMNTYSSSNTISNTRTASKPRISSNDKVGILKKLIKKEITEQKSKKSPVIEINIVDFYFKNEKVLSKFYPNGDVDQLEEDIYRYDLYKADVPGYIQKTEIHKPSGWLRSERSTYVDIIHYISKPCKEFESLNKYIVNVLKCKPLEITTVSSERVAGKRGQIFERYGLRLLAHDAKKCKDYKTTLQSIKKPNWKATIEFKYKLEDGDRYNGYGEDRELEWDGYEYNYAIITFKTPGGKVMNTVRLVIY</sequence>
<organism evidence="1 2">
    <name type="scientific">phage Lak_Megaphage_RVC_AP3_GC26</name>
    <dbReference type="NCBI Taxonomy" id="3109225"/>
    <lineage>
        <taxon>Viruses</taxon>
        <taxon>Duplodnaviria</taxon>
        <taxon>Heunggongvirae</taxon>
        <taxon>Uroviricota</taxon>
        <taxon>Caudoviricetes</taxon>
        <taxon>Caudoviricetes code 15 clade</taxon>
    </lineage>
</organism>
<protein>
    <recommendedName>
        <fullName evidence="3">Tail protein</fullName>
    </recommendedName>
</protein>
<dbReference type="EMBL" id="OR769219">
    <property type="protein sequence ID" value="WQJ51203.1"/>
    <property type="molecule type" value="Genomic_DNA"/>
</dbReference>
<keyword evidence="2" id="KW-1185">Reference proteome</keyword>
<dbReference type="Proteomes" id="UP001348805">
    <property type="component" value="Segment"/>
</dbReference>
<accession>A0ABZ0Z218</accession>
<reference evidence="1 2" key="1">
    <citation type="submission" date="2023-11" db="EMBL/GenBank/DDBJ databases">
        <authorList>
            <person name="Cook R."/>
            <person name="Crisci M."/>
            <person name="Pye H."/>
            <person name="Adriaenssens E."/>
            <person name="Santini J."/>
        </authorList>
    </citation>
    <scope>NUCLEOTIDE SEQUENCE [LARGE SCALE GENOMIC DNA]</scope>
    <source>
        <strain evidence="1">Lak_Megaphage_RVC_AP3_GC26</strain>
    </source>
</reference>
<proteinExistence type="predicted"/>